<name>X6P732_RETFI</name>
<feature type="transmembrane region" description="Helical" evidence="1">
    <location>
        <begin position="114"/>
        <end position="132"/>
    </location>
</feature>
<accession>X6P732</accession>
<gene>
    <name evidence="2" type="ORF">RFI_03669</name>
</gene>
<proteinExistence type="predicted"/>
<keyword evidence="3" id="KW-1185">Reference proteome</keyword>
<organism evidence="2 3">
    <name type="scientific">Reticulomyxa filosa</name>
    <dbReference type="NCBI Taxonomy" id="46433"/>
    <lineage>
        <taxon>Eukaryota</taxon>
        <taxon>Sar</taxon>
        <taxon>Rhizaria</taxon>
        <taxon>Retaria</taxon>
        <taxon>Foraminifera</taxon>
        <taxon>Monothalamids</taxon>
        <taxon>Reticulomyxidae</taxon>
        <taxon>Reticulomyxa</taxon>
    </lineage>
</organism>
<dbReference type="EMBL" id="ASPP01003394">
    <property type="protein sequence ID" value="ETO33437.1"/>
    <property type="molecule type" value="Genomic_DNA"/>
</dbReference>
<evidence type="ECO:0000256" key="1">
    <source>
        <dbReference type="SAM" id="Phobius"/>
    </source>
</evidence>
<feature type="non-terminal residue" evidence="2">
    <location>
        <position position="1"/>
    </location>
</feature>
<keyword evidence="1" id="KW-1133">Transmembrane helix</keyword>
<dbReference type="AlphaFoldDB" id="X6P732"/>
<keyword evidence="1" id="KW-0812">Transmembrane</keyword>
<protein>
    <submittedName>
        <fullName evidence="2">Uncharacterized protein</fullName>
    </submittedName>
</protein>
<sequence>KSENNDLFVFEGKKKPLVSSLKDIIICCTEKLMDLFTNLLSSFLFCYSPRKNKDRSELSHDLKEEKKRNNHWMKSTCQRVLKQMWKKKEAKLWRLLSSPSLFHRYRLRVTGMKISYRLIAISFCLCLDYYLVQVTQIENSATLSSNGILFYTIVDYSTRKQVYDVITFLSINRREEKSNNQSPRLFNFLFFAVIVVCIGGNNDWINKQQKKKDF</sequence>
<feature type="transmembrane region" description="Helical" evidence="1">
    <location>
        <begin position="185"/>
        <end position="205"/>
    </location>
</feature>
<dbReference type="Proteomes" id="UP000023152">
    <property type="component" value="Unassembled WGS sequence"/>
</dbReference>
<comment type="caution">
    <text evidence="2">The sequence shown here is derived from an EMBL/GenBank/DDBJ whole genome shotgun (WGS) entry which is preliminary data.</text>
</comment>
<evidence type="ECO:0000313" key="3">
    <source>
        <dbReference type="Proteomes" id="UP000023152"/>
    </source>
</evidence>
<evidence type="ECO:0000313" key="2">
    <source>
        <dbReference type="EMBL" id="ETO33437.1"/>
    </source>
</evidence>
<keyword evidence="1" id="KW-0472">Membrane</keyword>
<reference evidence="2 3" key="1">
    <citation type="journal article" date="2013" name="Curr. Biol.">
        <title>The Genome of the Foraminiferan Reticulomyxa filosa.</title>
        <authorList>
            <person name="Glockner G."/>
            <person name="Hulsmann N."/>
            <person name="Schleicher M."/>
            <person name="Noegel A.A."/>
            <person name="Eichinger L."/>
            <person name="Gallinger C."/>
            <person name="Pawlowski J."/>
            <person name="Sierra R."/>
            <person name="Euteneuer U."/>
            <person name="Pillet L."/>
            <person name="Moustafa A."/>
            <person name="Platzer M."/>
            <person name="Groth M."/>
            <person name="Szafranski K."/>
            <person name="Schliwa M."/>
        </authorList>
    </citation>
    <scope>NUCLEOTIDE SEQUENCE [LARGE SCALE GENOMIC DNA]</scope>
</reference>